<accession>A0A0C3BIS9</accession>
<dbReference type="EMBL" id="KN832982">
    <property type="protein sequence ID" value="KIM86218.1"/>
    <property type="molecule type" value="Genomic_DNA"/>
</dbReference>
<dbReference type="AlphaFoldDB" id="A0A0C3BIS9"/>
<dbReference type="InterPro" id="IPR050491">
    <property type="entry name" value="AmpC-like"/>
</dbReference>
<dbReference type="HOGENOM" id="CLU_020027_14_0_1"/>
<evidence type="ECO:0000259" key="3">
    <source>
        <dbReference type="Pfam" id="PF00144"/>
    </source>
</evidence>
<dbReference type="Pfam" id="PF00144">
    <property type="entry name" value="Beta-lactamase"/>
    <property type="match status" value="1"/>
</dbReference>
<feature type="region of interest" description="Disordered" evidence="2">
    <location>
        <begin position="295"/>
        <end position="322"/>
    </location>
</feature>
<dbReference type="SUPFAM" id="SSF56601">
    <property type="entry name" value="beta-lactamase/transpeptidase-like"/>
    <property type="match status" value="1"/>
</dbReference>
<feature type="domain" description="Beta-lactamase-related" evidence="3">
    <location>
        <begin position="20"/>
        <end position="277"/>
    </location>
</feature>
<dbReference type="Proteomes" id="UP000054166">
    <property type="component" value="Unassembled WGS sequence"/>
</dbReference>
<reference evidence="4 5" key="1">
    <citation type="submission" date="2014-04" db="EMBL/GenBank/DDBJ databases">
        <authorList>
            <consortium name="DOE Joint Genome Institute"/>
            <person name="Kuo A."/>
            <person name="Tarkka M."/>
            <person name="Buscot F."/>
            <person name="Kohler A."/>
            <person name="Nagy L.G."/>
            <person name="Floudas D."/>
            <person name="Copeland A."/>
            <person name="Barry K.W."/>
            <person name="Cichocki N."/>
            <person name="Veneault-Fourrey C."/>
            <person name="LaButti K."/>
            <person name="Lindquist E.A."/>
            <person name="Lipzen A."/>
            <person name="Lundell T."/>
            <person name="Morin E."/>
            <person name="Murat C."/>
            <person name="Sun H."/>
            <person name="Tunlid A."/>
            <person name="Henrissat B."/>
            <person name="Grigoriev I.V."/>
            <person name="Hibbett D.S."/>
            <person name="Martin F."/>
            <person name="Nordberg H.P."/>
            <person name="Cantor M.N."/>
            <person name="Hua S.X."/>
        </authorList>
    </citation>
    <scope>NUCLEOTIDE SEQUENCE [LARGE SCALE GENOMIC DNA]</scope>
    <source>
        <strain evidence="4 5">F 1598</strain>
    </source>
</reference>
<protein>
    <recommendedName>
        <fullName evidence="3">Beta-lactamase-related domain-containing protein</fullName>
    </recommendedName>
</protein>
<evidence type="ECO:0000313" key="4">
    <source>
        <dbReference type="EMBL" id="KIM86218.1"/>
    </source>
</evidence>
<evidence type="ECO:0000313" key="5">
    <source>
        <dbReference type="Proteomes" id="UP000054166"/>
    </source>
</evidence>
<reference evidence="5" key="2">
    <citation type="submission" date="2015-01" db="EMBL/GenBank/DDBJ databases">
        <title>Evolutionary Origins and Diversification of the Mycorrhizal Mutualists.</title>
        <authorList>
            <consortium name="DOE Joint Genome Institute"/>
            <consortium name="Mycorrhizal Genomics Consortium"/>
            <person name="Kohler A."/>
            <person name="Kuo A."/>
            <person name="Nagy L.G."/>
            <person name="Floudas D."/>
            <person name="Copeland A."/>
            <person name="Barry K.W."/>
            <person name="Cichocki N."/>
            <person name="Veneault-Fourrey C."/>
            <person name="LaButti K."/>
            <person name="Lindquist E.A."/>
            <person name="Lipzen A."/>
            <person name="Lundell T."/>
            <person name="Morin E."/>
            <person name="Murat C."/>
            <person name="Riley R."/>
            <person name="Ohm R."/>
            <person name="Sun H."/>
            <person name="Tunlid A."/>
            <person name="Henrissat B."/>
            <person name="Grigoriev I.V."/>
            <person name="Hibbett D.S."/>
            <person name="Martin F."/>
        </authorList>
    </citation>
    <scope>NUCLEOTIDE SEQUENCE [LARGE SCALE GENOMIC DNA]</scope>
    <source>
        <strain evidence="5">F 1598</strain>
    </source>
</reference>
<dbReference type="PANTHER" id="PTHR46825:SF15">
    <property type="entry name" value="BETA-LACTAMASE-RELATED DOMAIN-CONTAINING PROTEIN"/>
    <property type="match status" value="1"/>
</dbReference>
<dbReference type="InterPro" id="IPR012338">
    <property type="entry name" value="Beta-lactam/transpept-like"/>
</dbReference>
<dbReference type="InterPro" id="IPR001466">
    <property type="entry name" value="Beta-lactam-related"/>
</dbReference>
<comment type="similarity">
    <text evidence="1">Belongs to the peptidase S12 family.</text>
</comment>
<name>A0A0C3BIS9_PILCF</name>
<dbReference type="Gene3D" id="3.40.710.10">
    <property type="entry name" value="DD-peptidase/beta-lactamase superfamily"/>
    <property type="match status" value="1"/>
</dbReference>
<proteinExistence type="inferred from homology"/>
<dbReference type="STRING" id="765440.A0A0C3BIS9"/>
<evidence type="ECO:0000256" key="1">
    <source>
        <dbReference type="ARBA" id="ARBA00038215"/>
    </source>
</evidence>
<sequence length="483" mass="53085">MDDFASGKNTTALPPGLTTFDWNTKVKDIMPADSDWGLMDKWAYEKANIRDILSHVSGLPRHDFSVGLDDRIEDVVRRMKFLKPAFELRQQWSYNNLMYMLSSYIISHYTGSYTSFVKDRIFTPLNMTSTTFSLSEAVRSGEMTDAWTNSGRRIPQLLADDQVELNAGPGGIISSGEDMAKWVKTLLNFGIDTATNATIIPRSVFDEMTTAHAIIEGIPAGPSQSLSGYGMGWIRLSLEGRDAIFHSGGIPGASTLVLFLPDDRISVVVLVNADGKAPAIGAVMKRAIDDMLGIKADSSNPQQSRQPRQPVPPLENTPNVWDGEPEMLIRLDNYAGTYSNPGYGSITLCDPSNSRNSSYCAQVLSDFAVVDAHNPNQAVYTRPQLFAKWSRLWSSHVRLVHVGNSESTHEFNMQHTALFTEGFGADKTPFEIYESGLGVAISEFVVEGERVLGLGVFGSDGDPTKSTGKTVQETAEVWFDKIG</sequence>
<organism evidence="4 5">
    <name type="scientific">Piloderma croceum (strain F 1598)</name>
    <dbReference type="NCBI Taxonomy" id="765440"/>
    <lineage>
        <taxon>Eukaryota</taxon>
        <taxon>Fungi</taxon>
        <taxon>Dikarya</taxon>
        <taxon>Basidiomycota</taxon>
        <taxon>Agaricomycotina</taxon>
        <taxon>Agaricomycetes</taxon>
        <taxon>Agaricomycetidae</taxon>
        <taxon>Atheliales</taxon>
        <taxon>Atheliaceae</taxon>
        <taxon>Piloderma</taxon>
    </lineage>
</organism>
<dbReference type="InParanoid" id="A0A0C3BIS9"/>
<dbReference type="PANTHER" id="PTHR46825">
    <property type="entry name" value="D-ALANYL-D-ALANINE-CARBOXYPEPTIDASE/ENDOPEPTIDASE AMPH"/>
    <property type="match status" value="1"/>
</dbReference>
<dbReference type="OrthoDB" id="5946976at2759"/>
<keyword evidence="5" id="KW-1185">Reference proteome</keyword>
<gene>
    <name evidence="4" type="ORF">PILCRDRAFT_319596</name>
</gene>
<evidence type="ECO:0000256" key="2">
    <source>
        <dbReference type="SAM" id="MobiDB-lite"/>
    </source>
</evidence>